<protein>
    <recommendedName>
        <fullName evidence="3">DUF2521 domain-containing protein</fullName>
    </recommendedName>
</protein>
<sequence>MSVVPIERLRLNKQIQFERSLLRELTLQEVQQDVSQSFQKLFHSYTVFESAIQEEAIEQAMEAYLLGAEASQFILSGDQKEDVINRYEVELNTISADFADYLDYWHHATESHSWLIQRAGTICEKFFKRWWMAGLERGERRRRLKLH</sequence>
<comment type="caution">
    <text evidence="1">The sequence shown here is derived from an EMBL/GenBank/DDBJ whole genome shotgun (WGS) entry which is preliminary data.</text>
</comment>
<dbReference type="RefSeq" id="WP_027446503.1">
    <property type="nucleotide sequence ID" value="NZ_AULJ01000036.1"/>
</dbReference>
<dbReference type="Proteomes" id="UP000030403">
    <property type="component" value="Unassembled WGS sequence"/>
</dbReference>
<evidence type="ECO:0000313" key="2">
    <source>
        <dbReference type="Proteomes" id="UP000030403"/>
    </source>
</evidence>
<accession>A0A0A5I0M0</accession>
<dbReference type="OrthoDB" id="2915109at2"/>
<dbReference type="EMBL" id="AVPF01000016">
    <property type="protein sequence ID" value="KGX89392.1"/>
    <property type="molecule type" value="Genomic_DNA"/>
</dbReference>
<proteinExistence type="predicted"/>
<evidence type="ECO:0008006" key="3">
    <source>
        <dbReference type="Google" id="ProtNLM"/>
    </source>
</evidence>
<gene>
    <name evidence="1" type="ORF">N783_06510</name>
</gene>
<dbReference type="eggNOG" id="ENOG5032QTK">
    <property type="taxonomic scope" value="Bacteria"/>
</dbReference>
<dbReference type="AlphaFoldDB" id="A0A0A5I0M0"/>
<reference evidence="1 2" key="1">
    <citation type="submission" date="2013-08" db="EMBL/GenBank/DDBJ databases">
        <authorList>
            <person name="Huang J."/>
            <person name="Wang G."/>
        </authorList>
    </citation>
    <scope>NUCLEOTIDE SEQUENCE [LARGE SCALE GENOMIC DNA]</scope>
    <source>
        <strain evidence="1 2">BH030004</strain>
    </source>
</reference>
<dbReference type="STRING" id="1385511.GCA_000425225_02852"/>
<dbReference type="Pfam" id="PF10730">
    <property type="entry name" value="DUF2521"/>
    <property type="match status" value="1"/>
</dbReference>
<evidence type="ECO:0000313" key="1">
    <source>
        <dbReference type="EMBL" id="KGX89392.1"/>
    </source>
</evidence>
<organism evidence="1 2">
    <name type="scientific">Pontibacillus marinus BH030004 = DSM 16465</name>
    <dbReference type="NCBI Taxonomy" id="1385511"/>
    <lineage>
        <taxon>Bacteria</taxon>
        <taxon>Bacillati</taxon>
        <taxon>Bacillota</taxon>
        <taxon>Bacilli</taxon>
        <taxon>Bacillales</taxon>
        <taxon>Bacillaceae</taxon>
        <taxon>Pontibacillus</taxon>
    </lineage>
</organism>
<keyword evidence="2" id="KW-1185">Reference proteome</keyword>
<name>A0A0A5I0M0_9BACI</name>
<dbReference type="InterPro" id="IPR019667">
    <property type="entry name" value="Uncharacterised_YbaK"/>
</dbReference>